<gene>
    <name evidence="2" type="ORF">PCOR1329_LOCUS18080</name>
</gene>
<evidence type="ECO:0000313" key="2">
    <source>
        <dbReference type="EMBL" id="CAK0814495.1"/>
    </source>
</evidence>
<accession>A0ABN9RAN6</accession>
<proteinExistence type="predicted"/>
<evidence type="ECO:0000256" key="1">
    <source>
        <dbReference type="SAM" id="SignalP"/>
    </source>
</evidence>
<dbReference type="Proteomes" id="UP001189429">
    <property type="component" value="Unassembled WGS sequence"/>
</dbReference>
<comment type="caution">
    <text evidence="2">The sequence shown here is derived from an EMBL/GenBank/DDBJ whole genome shotgun (WGS) entry which is preliminary data.</text>
</comment>
<protein>
    <recommendedName>
        <fullName evidence="4">Secreted protein</fullName>
    </recommendedName>
</protein>
<name>A0ABN9RAN6_9DINO</name>
<reference evidence="2" key="1">
    <citation type="submission" date="2023-10" db="EMBL/GenBank/DDBJ databases">
        <authorList>
            <person name="Chen Y."/>
            <person name="Shah S."/>
            <person name="Dougan E. K."/>
            <person name="Thang M."/>
            <person name="Chan C."/>
        </authorList>
    </citation>
    <scope>NUCLEOTIDE SEQUENCE [LARGE SCALE GENOMIC DNA]</scope>
</reference>
<organism evidence="2 3">
    <name type="scientific">Prorocentrum cordatum</name>
    <dbReference type="NCBI Taxonomy" id="2364126"/>
    <lineage>
        <taxon>Eukaryota</taxon>
        <taxon>Sar</taxon>
        <taxon>Alveolata</taxon>
        <taxon>Dinophyceae</taxon>
        <taxon>Prorocentrales</taxon>
        <taxon>Prorocentraceae</taxon>
        <taxon>Prorocentrum</taxon>
    </lineage>
</organism>
<keyword evidence="1" id="KW-0732">Signal</keyword>
<sequence>MVHRPCFTLNALVFLLSEPPTRAGPPPAVCPPWGRERQVCRARQHAQEQQRGGAAARSPRIRAELKKFMFAFFVFPLVDESFIAQRRQCSRRCEYFYGRAQGSFVIEPLG</sequence>
<feature type="signal peptide" evidence="1">
    <location>
        <begin position="1"/>
        <end position="23"/>
    </location>
</feature>
<keyword evidence="3" id="KW-1185">Reference proteome</keyword>
<evidence type="ECO:0008006" key="4">
    <source>
        <dbReference type="Google" id="ProtNLM"/>
    </source>
</evidence>
<feature type="chain" id="PRO_5046059188" description="Secreted protein" evidence="1">
    <location>
        <begin position="24"/>
        <end position="110"/>
    </location>
</feature>
<evidence type="ECO:0000313" key="3">
    <source>
        <dbReference type="Proteomes" id="UP001189429"/>
    </source>
</evidence>
<dbReference type="EMBL" id="CAUYUJ010005658">
    <property type="protein sequence ID" value="CAK0814495.1"/>
    <property type="molecule type" value="Genomic_DNA"/>
</dbReference>